<dbReference type="InterPro" id="IPR000031">
    <property type="entry name" value="PurE_dom"/>
</dbReference>
<dbReference type="GO" id="GO:0006189">
    <property type="term" value="P:'de novo' IMP biosynthetic process"/>
    <property type="evidence" value="ECO:0007669"/>
    <property type="project" value="UniProtKB-UniRule"/>
</dbReference>
<dbReference type="InterPro" id="IPR033747">
    <property type="entry name" value="PurE_ClassI"/>
</dbReference>
<dbReference type="PIRSF" id="PIRSF001338">
    <property type="entry name" value="AIR_carboxylase"/>
    <property type="match status" value="1"/>
</dbReference>
<dbReference type="GO" id="GO:0034023">
    <property type="term" value="F:5-(carboxyamino)imidazole ribonucleotide mutase activity"/>
    <property type="evidence" value="ECO:0007669"/>
    <property type="project" value="UniProtKB-UniRule"/>
</dbReference>
<comment type="caution">
    <text evidence="7">The sequence shown here is derived from an EMBL/GenBank/DDBJ whole genome shotgun (WGS) entry which is preliminary data.</text>
</comment>
<evidence type="ECO:0000256" key="3">
    <source>
        <dbReference type="HAMAP-Rule" id="MF_01929"/>
    </source>
</evidence>
<dbReference type="eggNOG" id="COG0041">
    <property type="taxonomic scope" value="Bacteria"/>
</dbReference>
<sequence>MSKIAVIMGSKSDYKTMKECCSVLDKFGIDYDKRVISAHRTPELMVDFAKNARKNGYSLIIAAAGGAAHLPGMVAASTTLPVIGVPIKSSTLNGVDSLLSIVQMPYGVPVATMAIGEAGAKNAAITALAILAINDEKLAEKYRDFKIELENIVKEDMKI</sequence>
<organism evidence="7 8">
    <name type="scientific">Anaerococcus lactolyticus S7-1-13</name>
    <dbReference type="NCBI Taxonomy" id="1284686"/>
    <lineage>
        <taxon>Bacteria</taxon>
        <taxon>Bacillati</taxon>
        <taxon>Bacillota</taxon>
        <taxon>Tissierellia</taxon>
        <taxon>Tissierellales</taxon>
        <taxon>Peptoniphilaceae</taxon>
        <taxon>Anaerococcus</taxon>
    </lineage>
</organism>
<dbReference type="Pfam" id="PF00731">
    <property type="entry name" value="AIRC"/>
    <property type="match status" value="1"/>
</dbReference>
<gene>
    <name evidence="3" type="primary">purE</name>
    <name evidence="7" type="ORF">HMPREF1630_02445</name>
</gene>
<keyword evidence="2 3" id="KW-0413">Isomerase</keyword>
<comment type="similarity">
    <text evidence="3">Belongs to the AIR carboxylase family. Class I subfamily.</text>
</comment>
<dbReference type="EMBL" id="JRMW01000024">
    <property type="protein sequence ID" value="KGF04900.1"/>
    <property type="molecule type" value="Genomic_DNA"/>
</dbReference>
<dbReference type="SUPFAM" id="SSF52255">
    <property type="entry name" value="N5-CAIR mutase (phosphoribosylaminoimidazole carboxylase, PurE)"/>
    <property type="match status" value="1"/>
</dbReference>
<evidence type="ECO:0000256" key="5">
    <source>
        <dbReference type="PIRSR" id="PIRSR001338-1"/>
    </source>
</evidence>
<dbReference type="InterPro" id="IPR024694">
    <property type="entry name" value="PurE_prokaryotes"/>
</dbReference>
<comment type="pathway">
    <text evidence="3 4">Purine metabolism; IMP biosynthesis via de novo pathway; 5-amino-1-(5-phospho-D-ribosyl)imidazole-4-carboxylate from 5-amino-1-(5-phospho-D-ribosyl)imidazole (N5-CAIR route): step 2/2.</text>
</comment>
<proteinExistence type="inferred from homology"/>
<dbReference type="SMART" id="SM01001">
    <property type="entry name" value="AIRC"/>
    <property type="match status" value="1"/>
</dbReference>
<dbReference type="OrthoDB" id="9791908at2"/>
<feature type="binding site" evidence="3 5">
    <location>
        <position position="40"/>
    </location>
    <ligand>
        <name>substrate</name>
    </ligand>
</feature>
<evidence type="ECO:0000313" key="8">
    <source>
        <dbReference type="Proteomes" id="UP000029579"/>
    </source>
</evidence>
<comment type="catalytic activity">
    <reaction evidence="3 4">
        <text>5-carboxyamino-1-(5-phospho-D-ribosyl)imidazole + H(+) = 5-amino-1-(5-phospho-D-ribosyl)imidazole-4-carboxylate</text>
        <dbReference type="Rhea" id="RHEA:13193"/>
        <dbReference type="ChEBI" id="CHEBI:15378"/>
        <dbReference type="ChEBI" id="CHEBI:58730"/>
        <dbReference type="ChEBI" id="CHEBI:77657"/>
        <dbReference type="EC" id="5.4.99.18"/>
    </reaction>
</comment>
<dbReference type="PANTHER" id="PTHR23046:SF2">
    <property type="entry name" value="PHOSPHORIBOSYLAMINOIMIDAZOLE CARBOXYLASE"/>
    <property type="match status" value="1"/>
</dbReference>
<dbReference type="AlphaFoldDB" id="A0A095X485"/>
<dbReference type="HAMAP" id="MF_01929">
    <property type="entry name" value="PurE_classI"/>
    <property type="match status" value="1"/>
</dbReference>
<keyword evidence="1 3" id="KW-0658">Purine biosynthesis</keyword>
<dbReference type="EC" id="5.4.99.18" evidence="3 4"/>
<feature type="domain" description="PurE" evidence="6">
    <location>
        <begin position="2"/>
        <end position="153"/>
    </location>
</feature>
<evidence type="ECO:0000313" key="7">
    <source>
        <dbReference type="EMBL" id="KGF04900.1"/>
    </source>
</evidence>
<dbReference type="Proteomes" id="UP000029579">
    <property type="component" value="Unassembled WGS sequence"/>
</dbReference>
<feature type="binding site" evidence="3 5">
    <location>
        <position position="10"/>
    </location>
    <ligand>
        <name>substrate</name>
    </ligand>
</feature>
<dbReference type="NCBIfam" id="TIGR01162">
    <property type="entry name" value="purE"/>
    <property type="match status" value="1"/>
</dbReference>
<feature type="binding site" evidence="3 5">
    <location>
        <position position="13"/>
    </location>
    <ligand>
        <name>substrate</name>
    </ligand>
</feature>
<evidence type="ECO:0000256" key="2">
    <source>
        <dbReference type="ARBA" id="ARBA00023235"/>
    </source>
</evidence>
<dbReference type="RefSeq" id="WP_004828714.1">
    <property type="nucleotide sequence ID" value="NZ_JRMW01000024.1"/>
</dbReference>
<protein>
    <recommendedName>
        <fullName evidence="3 4">N5-carboxyaminoimidazole ribonucleotide mutase</fullName>
        <shortName evidence="3 4">N5-CAIR mutase</shortName>
        <ecNumber evidence="3 4">5.4.99.18</ecNumber>
    </recommendedName>
    <alternativeName>
        <fullName evidence="3">5-(carboxyamino)imidazole ribonucleotide mutase</fullName>
    </alternativeName>
</protein>
<reference evidence="7 8" key="1">
    <citation type="submission" date="2014-07" db="EMBL/GenBank/DDBJ databases">
        <authorList>
            <person name="McCorrison J."/>
            <person name="Sanka R."/>
            <person name="Torralba M."/>
            <person name="Gillis M."/>
            <person name="Haft D.H."/>
            <person name="Methe B."/>
            <person name="Sutton G."/>
            <person name="Nelson K.E."/>
        </authorList>
    </citation>
    <scope>NUCLEOTIDE SEQUENCE [LARGE SCALE GENOMIC DNA]</scope>
    <source>
        <strain evidence="7 8">S7-1-13</strain>
    </source>
</reference>
<dbReference type="Gene3D" id="3.40.50.1970">
    <property type="match status" value="1"/>
</dbReference>
<evidence type="ECO:0000259" key="6">
    <source>
        <dbReference type="SMART" id="SM01001"/>
    </source>
</evidence>
<evidence type="ECO:0000256" key="4">
    <source>
        <dbReference type="PIRNR" id="PIRNR001338"/>
    </source>
</evidence>
<dbReference type="PANTHER" id="PTHR23046">
    <property type="entry name" value="PHOSPHORIBOSYLAMINOIMIDAZOLE CARBOXYLASE CATALYTIC SUBUNIT"/>
    <property type="match status" value="1"/>
</dbReference>
<accession>A0A095X485</accession>
<comment type="function">
    <text evidence="3 4">Catalyzes the conversion of N5-carboxyaminoimidazole ribonucleotide (N5-CAIR) to 4-carboxy-5-aminoimidazole ribonucleotide (CAIR).</text>
</comment>
<dbReference type="UniPathway" id="UPA00074">
    <property type="reaction ID" value="UER00943"/>
</dbReference>
<evidence type="ECO:0000256" key="1">
    <source>
        <dbReference type="ARBA" id="ARBA00022755"/>
    </source>
</evidence>
<name>A0A095X485_9FIRM</name>